<keyword evidence="15" id="KW-1185">Reference proteome</keyword>
<keyword evidence="5" id="KW-0732">Signal</keyword>
<reference evidence="14 15" key="1">
    <citation type="submission" date="2019-08" db="EMBL/GenBank/DDBJ databases">
        <title>Genomes of Antarctic Bizionia species.</title>
        <authorList>
            <person name="Bowman J.P."/>
        </authorList>
    </citation>
    <scope>NUCLEOTIDE SEQUENCE [LARGE SCALE GENOMIC DNA]</scope>
    <source>
        <strain evidence="14 15">IC164</strain>
    </source>
</reference>
<gene>
    <name evidence="14" type="ORF">ES677_00580</name>
</gene>
<evidence type="ECO:0000313" key="14">
    <source>
        <dbReference type="EMBL" id="TYC17904.1"/>
    </source>
</evidence>
<evidence type="ECO:0000256" key="9">
    <source>
        <dbReference type="ARBA" id="ARBA00023237"/>
    </source>
</evidence>
<evidence type="ECO:0000256" key="4">
    <source>
        <dbReference type="ARBA" id="ARBA00022692"/>
    </source>
</evidence>
<evidence type="ECO:0000256" key="6">
    <source>
        <dbReference type="ARBA" id="ARBA00023077"/>
    </source>
</evidence>
<evidence type="ECO:0000259" key="13">
    <source>
        <dbReference type="Pfam" id="PF07715"/>
    </source>
</evidence>
<evidence type="ECO:0000256" key="11">
    <source>
        <dbReference type="RuleBase" id="RU003357"/>
    </source>
</evidence>
<protein>
    <submittedName>
        <fullName evidence="14">TonB-dependent receptor</fullName>
    </submittedName>
</protein>
<keyword evidence="3 10" id="KW-1134">Transmembrane beta strand</keyword>
<evidence type="ECO:0000256" key="2">
    <source>
        <dbReference type="ARBA" id="ARBA00022448"/>
    </source>
</evidence>
<dbReference type="InterPro" id="IPR036942">
    <property type="entry name" value="Beta-barrel_TonB_sf"/>
</dbReference>
<proteinExistence type="inferred from homology"/>
<dbReference type="Pfam" id="PF00593">
    <property type="entry name" value="TonB_dep_Rec_b-barrel"/>
    <property type="match status" value="1"/>
</dbReference>
<keyword evidence="9 10" id="KW-0998">Cell outer membrane</keyword>
<dbReference type="RefSeq" id="WP_148380117.1">
    <property type="nucleotide sequence ID" value="NZ_VSKN01000001.1"/>
</dbReference>
<keyword evidence="2 10" id="KW-0813">Transport</keyword>
<evidence type="ECO:0000313" key="15">
    <source>
        <dbReference type="Proteomes" id="UP000323621"/>
    </source>
</evidence>
<evidence type="ECO:0000256" key="3">
    <source>
        <dbReference type="ARBA" id="ARBA00022452"/>
    </source>
</evidence>
<comment type="similarity">
    <text evidence="10 11">Belongs to the TonB-dependent receptor family.</text>
</comment>
<sequence length="609" mass="68869">MERLFFILIFLCCGATFAQVVPITELSEVNLKYIKLKDSVYTTTQTVLNDSILKRNQASLTSLLNFNSTIYLKENGLGMVSSPSFRGTTAQQTAVLWNGININSQTTGQTDFNTINTRGFDKVIVKSGGGGVLDGSNAIGGSIYLENNVTYNSGFENEVFLKYGSFNTFGIDYKTAYSTKTKSFSLGVSRRGSDNDYKYLGTDRTNKNGQFNSTNINSNFGFKLGHKNTVNLYSNIYDGKRNFSVPTPNALKTKYYDFNTRNMLEWVLKSDNLVSNTKVAYLTENYEYYPNIDRDYNTYGEVGSLFVKYNVDYRWESLLLSGGVNYDQNNGEGSNIEHEIRHLGSVVFGVKQKVNNQFLYEISVRQELNNTYENPFLYSAGIRAEITSFYKLKLNTSKNFRIPTYNDLYWEGLGNLDLKPELSYQGEISNVLHIPNASLTVTGYYNAVQDLLLWTPDVNGVWRPKNAENVNIYGLEALLKANKKIGTHTIDVSATYAYTVSENEKTDMQLIYVPYNKLTASVSYNYKKMSAYYQFINNGEVYTTTDNASEHIVNSYMVANIGMEYSFGKGESKYILGAQVLNLWNETYESVLNRPAAGRNFSVYLNLNI</sequence>
<dbReference type="PANTHER" id="PTHR30069">
    <property type="entry name" value="TONB-DEPENDENT OUTER MEMBRANE RECEPTOR"/>
    <property type="match status" value="1"/>
</dbReference>
<evidence type="ECO:0000256" key="7">
    <source>
        <dbReference type="ARBA" id="ARBA00023136"/>
    </source>
</evidence>
<evidence type="ECO:0000256" key="1">
    <source>
        <dbReference type="ARBA" id="ARBA00004571"/>
    </source>
</evidence>
<dbReference type="Proteomes" id="UP000323621">
    <property type="component" value="Unassembled WGS sequence"/>
</dbReference>
<dbReference type="InterPro" id="IPR000531">
    <property type="entry name" value="Beta-barrel_TonB"/>
</dbReference>
<dbReference type="EMBL" id="VSKN01000001">
    <property type="protein sequence ID" value="TYC17904.1"/>
    <property type="molecule type" value="Genomic_DNA"/>
</dbReference>
<dbReference type="InterPro" id="IPR039426">
    <property type="entry name" value="TonB-dep_rcpt-like"/>
</dbReference>
<dbReference type="PANTHER" id="PTHR30069:SF29">
    <property type="entry name" value="HEMOGLOBIN AND HEMOGLOBIN-HAPTOGLOBIN-BINDING PROTEIN 1-RELATED"/>
    <property type="match status" value="1"/>
</dbReference>
<evidence type="ECO:0000256" key="10">
    <source>
        <dbReference type="PROSITE-ProRule" id="PRU01360"/>
    </source>
</evidence>
<keyword evidence="8 14" id="KW-0675">Receptor</keyword>
<keyword evidence="4 10" id="KW-0812">Transmembrane</keyword>
<evidence type="ECO:0000256" key="5">
    <source>
        <dbReference type="ARBA" id="ARBA00022729"/>
    </source>
</evidence>
<feature type="domain" description="TonB-dependent receptor-like beta-barrel" evidence="12">
    <location>
        <begin position="171"/>
        <end position="583"/>
    </location>
</feature>
<dbReference type="Gene3D" id="2.40.170.20">
    <property type="entry name" value="TonB-dependent receptor, beta-barrel domain"/>
    <property type="match status" value="1"/>
</dbReference>
<evidence type="ECO:0000256" key="8">
    <source>
        <dbReference type="ARBA" id="ARBA00023170"/>
    </source>
</evidence>
<organism evidence="14 15">
    <name type="scientific">Bizionia gelidisalsuginis</name>
    <dbReference type="NCBI Taxonomy" id="291188"/>
    <lineage>
        <taxon>Bacteria</taxon>
        <taxon>Pseudomonadati</taxon>
        <taxon>Bacteroidota</taxon>
        <taxon>Flavobacteriia</taxon>
        <taxon>Flavobacteriales</taxon>
        <taxon>Flavobacteriaceae</taxon>
        <taxon>Bizionia</taxon>
    </lineage>
</organism>
<feature type="domain" description="TonB-dependent receptor plug" evidence="13">
    <location>
        <begin position="40"/>
        <end position="141"/>
    </location>
</feature>
<dbReference type="InterPro" id="IPR037066">
    <property type="entry name" value="Plug_dom_sf"/>
</dbReference>
<dbReference type="Pfam" id="PF07715">
    <property type="entry name" value="Plug"/>
    <property type="match status" value="1"/>
</dbReference>
<comment type="subcellular location">
    <subcellularLocation>
        <location evidence="1 10">Cell outer membrane</location>
        <topology evidence="1 10">Multi-pass membrane protein</topology>
    </subcellularLocation>
</comment>
<dbReference type="Gene3D" id="2.170.130.10">
    <property type="entry name" value="TonB-dependent receptor, plug domain"/>
    <property type="match status" value="1"/>
</dbReference>
<keyword evidence="7 10" id="KW-0472">Membrane</keyword>
<name>A0ABY3ME82_9FLAO</name>
<dbReference type="SUPFAM" id="SSF56935">
    <property type="entry name" value="Porins"/>
    <property type="match status" value="1"/>
</dbReference>
<keyword evidence="6 11" id="KW-0798">TonB box</keyword>
<evidence type="ECO:0000259" key="12">
    <source>
        <dbReference type="Pfam" id="PF00593"/>
    </source>
</evidence>
<accession>A0ABY3ME82</accession>
<comment type="caution">
    <text evidence="14">The sequence shown here is derived from an EMBL/GenBank/DDBJ whole genome shotgun (WGS) entry which is preliminary data.</text>
</comment>
<dbReference type="InterPro" id="IPR012910">
    <property type="entry name" value="Plug_dom"/>
</dbReference>
<dbReference type="PROSITE" id="PS52016">
    <property type="entry name" value="TONB_DEPENDENT_REC_3"/>
    <property type="match status" value="1"/>
</dbReference>